<proteinExistence type="predicted"/>
<keyword evidence="2" id="KW-1185">Reference proteome</keyword>
<dbReference type="Pfam" id="PF07584">
    <property type="entry name" value="BatA"/>
    <property type="match status" value="1"/>
</dbReference>
<dbReference type="PANTHER" id="PTHR37464">
    <property type="entry name" value="BLL2463 PROTEIN"/>
    <property type="match status" value="1"/>
</dbReference>
<dbReference type="InterPro" id="IPR024163">
    <property type="entry name" value="Aerotolerance_reg_N"/>
</dbReference>
<protein>
    <submittedName>
        <fullName evidence="1">Uncharacterized protein</fullName>
    </submittedName>
</protein>
<dbReference type="AlphaFoldDB" id="A0A223V5H3"/>
<dbReference type="RefSeq" id="WP_094997261.1">
    <property type="nucleotide sequence ID" value="NZ_BMJL01000003.1"/>
</dbReference>
<evidence type="ECO:0000313" key="1">
    <source>
        <dbReference type="EMBL" id="ASV30643.1"/>
    </source>
</evidence>
<name>A0A223V5H3_9FLAO</name>
<dbReference type="InterPro" id="IPR011933">
    <property type="entry name" value="Double_TM_dom"/>
</dbReference>
<organism evidence="1 2">
    <name type="scientific">Maribacter cobaltidurans</name>
    <dbReference type="NCBI Taxonomy" id="1178778"/>
    <lineage>
        <taxon>Bacteria</taxon>
        <taxon>Pseudomonadati</taxon>
        <taxon>Bacteroidota</taxon>
        <taxon>Flavobacteriia</taxon>
        <taxon>Flavobacteriales</taxon>
        <taxon>Flavobacteriaceae</taxon>
        <taxon>Maribacter</taxon>
    </lineage>
</organism>
<dbReference type="NCBIfam" id="TIGR02226">
    <property type="entry name" value="two_anch"/>
    <property type="match status" value="1"/>
</dbReference>
<dbReference type="PANTHER" id="PTHR37464:SF1">
    <property type="entry name" value="BLL2463 PROTEIN"/>
    <property type="match status" value="1"/>
</dbReference>
<sequence length="428" mass="49073">MTLLQPTYLWALLSLAVPLVIHLLNKGDVRTVKVGSVKYLKEFDTKQSRKIRLNELLLLFLRMLILGLLVIYLAEPRWKKDTEKTRITYLIDPILAQEESFLSFMDGLTMENPRWFSKGFPEYEAEIDEPGTPNYWQLAQQLGEVSSDSIVVFAKGMVEGVKGPRPKIPQNVDWVVIDNEQKVDTYIAAKKFGDSVRLFKVKGNSQLTDLQTTTLSQNDRRIVTTKQDSLELEEADENFKIPFLKEDTLNVTIAFDKKYEREMQYLSASLKAIGQYGMQEIQVEKVEDNAEFEQGKPRDLLIWLKEAPVPNIGSATIAVAQDSLANELIEETTTKNNFHLTERLTIQNTVAESLTNTLAKLLLSSDSLNQKVKEYDHRVIPEAELATNFSTEKVDRKDIRYMDISPWLWLVLALVLVTERILSKLRKQ</sequence>
<gene>
    <name evidence="1" type="ORF">CJ263_10700</name>
</gene>
<accession>A0A223V5H3</accession>
<dbReference type="OrthoDB" id="890881at2"/>
<dbReference type="EMBL" id="CP022957">
    <property type="protein sequence ID" value="ASV30643.1"/>
    <property type="molecule type" value="Genomic_DNA"/>
</dbReference>
<evidence type="ECO:0000313" key="2">
    <source>
        <dbReference type="Proteomes" id="UP000215244"/>
    </source>
</evidence>
<reference evidence="1 2" key="1">
    <citation type="submission" date="2017-08" db="EMBL/GenBank/DDBJ databases">
        <title>The complete genome sequence of Maribacter sp. B1, isolated from deep-sea sediment.</title>
        <authorList>
            <person name="Wu Y.-H."/>
            <person name="Cheng H."/>
            <person name="Xu X.-W."/>
        </authorList>
    </citation>
    <scope>NUCLEOTIDE SEQUENCE [LARGE SCALE GENOMIC DNA]</scope>
    <source>
        <strain evidence="1 2">B1</strain>
    </source>
</reference>
<dbReference type="KEGG" id="marb:CJ263_10700"/>
<dbReference type="Proteomes" id="UP000215244">
    <property type="component" value="Chromosome"/>
</dbReference>